<dbReference type="InterPro" id="IPR010982">
    <property type="entry name" value="Lambda_DNA-bd_dom_sf"/>
</dbReference>
<evidence type="ECO:0000313" key="1">
    <source>
        <dbReference type="EMBL" id="MFH0247516.1"/>
    </source>
</evidence>
<dbReference type="RefSeq" id="WP_279951753.1">
    <property type="nucleotide sequence ID" value="NZ_BAABEN010000018.1"/>
</dbReference>
<proteinExistence type="predicted"/>
<dbReference type="SUPFAM" id="SSF47413">
    <property type="entry name" value="lambda repressor-like DNA-binding domains"/>
    <property type="match status" value="1"/>
</dbReference>
<sequence length="78" mass="8765">MSNHHFNVVALRRRLDFHRKWRKIAWRQVAAETGLNPVVLTGIIRGQAPSVDDLVTLMMWLGETDIVPFVTPGGTVDG</sequence>
<name>A0ABW7HNS1_9ACTN</name>
<evidence type="ECO:0000313" key="2">
    <source>
        <dbReference type="Proteomes" id="UP001607069"/>
    </source>
</evidence>
<evidence type="ECO:0008006" key="3">
    <source>
        <dbReference type="Google" id="ProtNLM"/>
    </source>
</evidence>
<comment type="caution">
    <text evidence="1">The sequence shown here is derived from an EMBL/GenBank/DDBJ whole genome shotgun (WGS) entry which is preliminary data.</text>
</comment>
<accession>A0ABW7HNS1</accession>
<dbReference type="Proteomes" id="UP001607069">
    <property type="component" value="Unassembled WGS sequence"/>
</dbReference>
<gene>
    <name evidence="1" type="ORF">ACG5V6_04730</name>
</gene>
<dbReference type="EMBL" id="JBIHMK010000010">
    <property type="protein sequence ID" value="MFH0247516.1"/>
    <property type="molecule type" value="Genomic_DNA"/>
</dbReference>
<reference evidence="1 2" key="1">
    <citation type="submission" date="2024-10" db="EMBL/GenBank/DDBJ databases">
        <authorList>
            <person name="Cho J.-C."/>
        </authorList>
    </citation>
    <scope>NUCLEOTIDE SEQUENCE [LARGE SCALE GENOMIC DNA]</scope>
    <source>
        <strain evidence="1 2">KCTC29696</strain>
    </source>
</reference>
<organism evidence="1 2">
    <name type="scientific">Streptomyces chitinivorans</name>
    <dbReference type="NCBI Taxonomy" id="1257027"/>
    <lineage>
        <taxon>Bacteria</taxon>
        <taxon>Bacillati</taxon>
        <taxon>Actinomycetota</taxon>
        <taxon>Actinomycetes</taxon>
        <taxon>Kitasatosporales</taxon>
        <taxon>Streptomycetaceae</taxon>
        <taxon>Streptomyces</taxon>
    </lineage>
</organism>
<protein>
    <recommendedName>
        <fullName evidence="3">XRE family transcriptional regulator</fullName>
    </recommendedName>
</protein>
<keyword evidence="2" id="KW-1185">Reference proteome</keyword>